<evidence type="ECO:0000256" key="1">
    <source>
        <dbReference type="ARBA" id="ARBA00022536"/>
    </source>
</evidence>
<feature type="active site" evidence="9">
    <location>
        <position position="178"/>
    </location>
</feature>
<keyword evidence="2 9" id="KW-0645">Protease</keyword>
<dbReference type="PROSITE" id="PS01186">
    <property type="entry name" value="EGF_2"/>
    <property type="match status" value="2"/>
</dbReference>
<dbReference type="InterPro" id="IPR000152">
    <property type="entry name" value="EGF-type_Asp/Asn_hydroxyl_site"/>
</dbReference>
<dbReference type="Pfam" id="PF01400">
    <property type="entry name" value="Astacin"/>
    <property type="match status" value="1"/>
</dbReference>
<evidence type="ECO:0000256" key="7">
    <source>
        <dbReference type="ARBA" id="ARBA00023157"/>
    </source>
</evidence>
<dbReference type="GO" id="GO:0006508">
    <property type="term" value="P:proteolysis"/>
    <property type="evidence" value="ECO:0007669"/>
    <property type="project" value="UniProtKB-KW"/>
</dbReference>
<dbReference type="InterPro" id="IPR000742">
    <property type="entry name" value="EGF"/>
</dbReference>
<evidence type="ECO:0000259" key="11">
    <source>
        <dbReference type="PROSITE" id="PS50026"/>
    </source>
</evidence>
<keyword evidence="3 9" id="KW-0479">Metal-binding</keyword>
<dbReference type="PROSITE" id="PS50026">
    <property type="entry name" value="EGF_3"/>
    <property type="match status" value="3"/>
</dbReference>
<dbReference type="Proteomes" id="UP000001307">
    <property type="component" value="Unassembled WGS sequence"/>
</dbReference>
<comment type="caution">
    <text evidence="8">Lacks conserved residue(s) required for the propagation of feature annotation.</text>
</comment>
<dbReference type="EMBL" id="FN653308">
    <property type="protein sequence ID" value="CBY14589.1"/>
    <property type="molecule type" value="Genomic_DNA"/>
</dbReference>
<dbReference type="PANTHER" id="PTHR10127">
    <property type="entry name" value="DISCOIDIN, CUB, EGF, LAMININ , AND ZINC METALLOPROTEASE DOMAIN CONTAINING"/>
    <property type="match status" value="1"/>
</dbReference>
<feature type="domain" description="Peptidase M12A" evidence="12">
    <location>
        <begin position="58"/>
        <end position="277"/>
    </location>
</feature>
<evidence type="ECO:0000256" key="3">
    <source>
        <dbReference type="ARBA" id="ARBA00022723"/>
    </source>
</evidence>
<evidence type="ECO:0000313" key="13">
    <source>
        <dbReference type="EMBL" id="CBY14589.1"/>
    </source>
</evidence>
<evidence type="ECO:0000313" key="14">
    <source>
        <dbReference type="Proteomes" id="UP000001307"/>
    </source>
</evidence>
<keyword evidence="14" id="KW-1185">Reference proteome</keyword>
<evidence type="ECO:0000256" key="5">
    <source>
        <dbReference type="ARBA" id="ARBA00022833"/>
    </source>
</evidence>
<reference evidence="13" key="1">
    <citation type="journal article" date="2010" name="Science">
        <title>Plasticity of animal genome architecture unmasked by rapid evolution of a pelagic tunicate.</title>
        <authorList>
            <person name="Denoeud F."/>
            <person name="Henriet S."/>
            <person name="Mungpakdee S."/>
            <person name="Aury J.M."/>
            <person name="Da Silva C."/>
            <person name="Brinkmann H."/>
            <person name="Mikhaleva J."/>
            <person name="Olsen L.C."/>
            <person name="Jubin C."/>
            <person name="Canestro C."/>
            <person name="Bouquet J.M."/>
            <person name="Danks G."/>
            <person name="Poulain J."/>
            <person name="Campsteijn C."/>
            <person name="Adamski M."/>
            <person name="Cross I."/>
            <person name="Yadetie F."/>
            <person name="Muffato M."/>
            <person name="Louis A."/>
            <person name="Butcher S."/>
            <person name="Tsagkogeorga G."/>
            <person name="Konrad A."/>
            <person name="Singh S."/>
            <person name="Jensen M.F."/>
            <person name="Cong E.H."/>
            <person name="Eikeseth-Otteraa H."/>
            <person name="Noel B."/>
            <person name="Anthouard V."/>
            <person name="Porcel B.M."/>
            <person name="Kachouri-Lafond R."/>
            <person name="Nishino A."/>
            <person name="Ugolini M."/>
            <person name="Chourrout P."/>
            <person name="Nishida H."/>
            <person name="Aasland R."/>
            <person name="Huzurbazar S."/>
            <person name="Westhof E."/>
            <person name="Delsuc F."/>
            <person name="Lehrach H."/>
            <person name="Reinhardt R."/>
            <person name="Weissenbach J."/>
            <person name="Roy S.W."/>
            <person name="Artiguenave F."/>
            <person name="Postlethwait J.H."/>
            <person name="Manak J.R."/>
            <person name="Thompson E.M."/>
            <person name="Jaillon O."/>
            <person name="Du Pasquier L."/>
            <person name="Boudinot P."/>
            <person name="Liberles D.A."/>
            <person name="Volff J.N."/>
            <person name="Philippe H."/>
            <person name="Lenhard B."/>
            <person name="Roest Crollius H."/>
            <person name="Wincker P."/>
            <person name="Chourrout D."/>
        </authorList>
    </citation>
    <scope>NUCLEOTIDE SEQUENCE [LARGE SCALE GENOMIC DNA]</scope>
</reference>
<dbReference type="PROSITE" id="PS01187">
    <property type="entry name" value="EGF_CA"/>
    <property type="match status" value="1"/>
</dbReference>
<protein>
    <recommendedName>
        <fullName evidence="10">Metalloendopeptidase</fullName>
        <ecNumber evidence="10">3.4.24.-</ecNumber>
    </recommendedName>
</protein>
<feature type="binding site" evidence="9">
    <location>
        <position position="181"/>
    </location>
    <ligand>
        <name>Zn(2+)</name>
        <dbReference type="ChEBI" id="CHEBI:29105"/>
        <note>catalytic</note>
    </ligand>
</feature>
<dbReference type="GO" id="GO:0005509">
    <property type="term" value="F:calcium ion binding"/>
    <property type="evidence" value="ECO:0007669"/>
    <property type="project" value="InterPro"/>
</dbReference>
<dbReference type="Pfam" id="PF07645">
    <property type="entry name" value="EGF_CA"/>
    <property type="match status" value="3"/>
</dbReference>
<keyword evidence="7 8" id="KW-1015">Disulfide bond</keyword>
<feature type="domain" description="EGF-like" evidence="11">
    <location>
        <begin position="584"/>
        <end position="625"/>
    </location>
</feature>
<dbReference type="InterPro" id="IPR024079">
    <property type="entry name" value="MetalloPept_cat_dom_sf"/>
</dbReference>
<dbReference type="InterPro" id="IPR018097">
    <property type="entry name" value="EGF_Ca-bd_CS"/>
</dbReference>
<dbReference type="Gene3D" id="2.10.25.10">
    <property type="entry name" value="Laminin"/>
    <property type="match status" value="3"/>
</dbReference>
<dbReference type="OrthoDB" id="19903at2759"/>
<evidence type="ECO:0000259" key="12">
    <source>
        <dbReference type="PROSITE" id="PS51864"/>
    </source>
</evidence>
<keyword evidence="5 9" id="KW-0862">Zinc</keyword>
<dbReference type="EC" id="3.4.24.-" evidence="10"/>
<dbReference type="GO" id="GO:0008270">
    <property type="term" value="F:zinc ion binding"/>
    <property type="evidence" value="ECO:0007669"/>
    <property type="project" value="UniProtKB-UniRule"/>
</dbReference>
<comment type="cofactor">
    <cofactor evidence="9 10">
        <name>Zn(2+)</name>
        <dbReference type="ChEBI" id="CHEBI:29105"/>
    </cofactor>
    <text evidence="9 10">Binds 1 zinc ion per subunit.</text>
</comment>
<dbReference type="InterPro" id="IPR049883">
    <property type="entry name" value="NOTCH1_EGF-like"/>
</dbReference>
<feature type="domain" description="EGF-like" evidence="11">
    <location>
        <begin position="278"/>
        <end position="318"/>
    </location>
</feature>
<keyword evidence="1 8" id="KW-0245">EGF-like domain</keyword>
<dbReference type="GO" id="GO:0004222">
    <property type="term" value="F:metalloendopeptidase activity"/>
    <property type="evidence" value="ECO:0007669"/>
    <property type="project" value="UniProtKB-UniRule"/>
</dbReference>
<organism evidence="13">
    <name type="scientific">Oikopleura dioica</name>
    <name type="common">Tunicate</name>
    <dbReference type="NCBI Taxonomy" id="34765"/>
    <lineage>
        <taxon>Eukaryota</taxon>
        <taxon>Metazoa</taxon>
        <taxon>Chordata</taxon>
        <taxon>Tunicata</taxon>
        <taxon>Appendicularia</taxon>
        <taxon>Copelata</taxon>
        <taxon>Oikopleuridae</taxon>
        <taxon>Oikopleura</taxon>
    </lineage>
</organism>
<feature type="binding site" evidence="9">
    <location>
        <position position="177"/>
    </location>
    <ligand>
        <name>Zn(2+)</name>
        <dbReference type="ChEBI" id="CHEBI:29105"/>
        <note>catalytic</note>
    </ligand>
</feature>
<dbReference type="PROSITE" id="PS51864">
    <property type="entry name" value="ASTACIN"/>
    <property type="match status" value="1"/>
</dbReference>
<feature type="binding site" evidence="9">
    <location>
        <position position="187"/>
    </location>
    <ligand>
        <name>Zn(2+)</name>
        <dbReference type="ChEBI" id="CHEBI:29105"/>
        <note>catalytic</note>
    </ligand>
</feature>
<evidence type="ECO:0000256" key="6">
    <source>
        <dbReference type="ARBA" id="ARBA00023049"/>
    </source>
</evidence>
<dbReference type="Gene3D" id="3.40.390.10">
    <property type="entry name" value="Collagenase (Catalytic Domain)"/>
    <property type="match status" value="1"/>
</dbReference>
<dbReference type="PANTHER" id="PTHR10127:SF780">
    <property type="entry name" value="METALLOENDOPEPTIDASE"/>
    <property type="match status" value="1"/>
</dbReference>
<evidence type="ECO:0000256" key="8">
    <source>
        <dbReference type="PROSITE-ProRule" id="PRU00076"/>
    </source>
</evidence>
<dbReference type="SUPFAM" id="SSF57196">
    <property type="entry name" value="EGF/Laminin"/>
    <property type="match status" value="1"/>
</dbReference>
<dbReference type="InterPro" id="IPR006026">
    <property type="entry name" value="Peptidase_Metallo"/>
</dbReference>
<dbReference type="SMART" id="SM00179">
    <property type="entry name" value="EGF_CA"/>
    <property type="match status" value="4"/>
</dbReference>
<feature type="domain" description="EGF-like" evidence="11">
    <location>
        <begin position="627"/>
        <end position="665"/>
    </location>
</feature>
<sequence>MKITGLILGTAVHANEDSLGDIVYTGCQALALKGLPGFENVELNTDGSVCEVGEFGDRALTTSRRWTEHRNATTGKWIVPYYFADGYENLNYDGHTGTVSMQGIRDHVAHFEQLTCIQMKEITSDEFDTYPNRIRVFWDHDQSSNCASYVGRVFNGDQTMWMRPDCYTWNSGTTTNHEFMHALGFKHEHVRPDRDDYVVIHASSATNGNYVKMPTSSWEDVSSPYDFNSILHYYPSWMGDAYSIGLPPNGVDRPPVDRTYPFSEQDIAQLIAAYPCEDTDPCDGDPCPAGQTCSVDGSGSVVCSCADGQISDARDECKTVAGMYAYMDADKNNYAELLIRSGGPKIYMYDDNGNDIALPFGSWLEYGGIEAQIEECNGMGAANCTVYNNIGSYYGDHVELNYLSFPEAGSYRLRYSFVGNDNGELTRPFPDIWVVSDEFVVLEREEAPFTIELDELPDIQYDLPFEIQAHLYDANGAGVDFGAGDTSGIMACLELFSLETNSTNLYNHCANSCQYGTFKFEEIIFSASDDVTIQTTNNATALPEGIYSFRIDVITLDDLQGGLAPFYIMNSSVDFSETFELENDGNPCHQVCHQNAVCDLTGSIFDTPKCVCNDGYEGDGVDYCIMAINECDFDACPIDQICVDKLIGFDCNCKPGFEKMENECLDIDECSIGIHACDVGTSCENSDGGHLCKPDFVSCDPECTDGYECDLTSQQCVDIDECAEDTHDCKAHETCRNGNGKFFCDFDNTQCRADLPKPEWKGRNGMKYVYRSEGGAVMSLKLKNKFNRVDVRRELYTGVVMFTKDVCGTDFLRSLEDGRVQIELSDSSALYRIHDAHFKSKQKYTASGFTFDLLSVELKDMPWTFKSGVATKNMASDNVYVTFTGLNTVNFLNTEDNCLLLAAQAALPYADYSELDRACFVDLKTFWKTPALP</sequence>
<keyword evidence="6 9" id="KW-0482">Metalloprotease</keyword>
<dbReference type="SMART" id="SM00181">
    <property type="entry name" value="EGF"/>
    <property type="match status" value="3"/>
</dbReference>
<dbReference type="CDD" id="cd00054">
    <property type="entry name" value="EGF_CA"/>
    <property type="match status" value="1"/>
</dbReference>
<dbReference type="InterPro" id="IPR001506">
    <property type="entry name" value="Peptidase_M12A"/>
</dbReference>
<feature type="disulfide bond" evidence="8">
    <location>
        <begin position="588"/>
        <end position="598"/>
    </location>
</feature>
<dbReference type="PRINTS" id="PR00480">
    <property type="entry name" value="ASTACIN"/>
</dbReference>
<evidence type="ECO:0000256" key="9">
    <source>
        <dbReference type="PROSITE-ProRule" id="PRU01211"/>
    </source>
</evidence>
<accession>E4XY61</accession>
<dbReference type="InParanoid" id="E4XY61"/>
<name>E4XY61_OIKDI</name>
<evidence type="ECO:0000256" key="4">
    <source>
        <dbReference type="ARBA" id="ARBA00022801"/>
    </source>
</evidence>
<dbReference type="InterPro" id="IPR001881">
    <property type="entry name" value="EGF-like_Ca-bd_dom"/>
</dbReference>
<evidence type="ECO:0000256" key="2">
    <source>
        <dbReference type="ARBA" id="ARBA00022670"/>
    </source>
</evidence>
<gene>
    <name evidence="13" type="ORF">GSOID_T00007622001</name>
</gene>
<keyword evidence="4 9" id="KW-0378">Hydrolase</keyword>
<dbReference type="PROSITE" id="PS00010">
    <property type="entry name" value="ASX_HYDROXYL"/>
    <property type="match status" value="1"/>
</dbReference>
<evidence type="ECO:0000256" key="10">
    <source>
        <dbReference type="RuleBase" id="RU361183"/>
    </source>
</evidence>
<dbReference type="AlphaFoldDB" id="E4XY61"/>
<dbReference type="SUPFAM" id="SSF55486">
    <property type="entry name" value="Metalloproteases ('zincins'), catalytic domain"/>
    <property type="match status" value="1"/>
</dbReference>
<dbReference type="SMART" id="SM00235">
    <property type="entry name" value="ZnMc"/>
    <property type="match status" value="1"/>
</dbReference>
<proteinExistence type="predicted"/>